<dbReference type="SUPFAM" id="SSF48264">
    <property type="entry name" value="Cytochrome P450"/>
    <property type="match status" value="1"/>
</dbReference>
<dbReference type="GO" id="GO:0016705">
    <property type="term" value="F:oxidoreductase activity, acting on paired donors, with incorporation or reduction of molecular oxygen"/>
    <property type="evidence" value="ECO:0007669"/>
    <property type="project" value="InterPro"/>
</dbReference>
<dbReference type="InterPro" id="IPR001128">
    <property type="entry name" value="Cyt_P450"/>
</dbReference>
<dbReference type="STRING" id="1077348.A0A2G8S946"/>
<evidence type="ECO:0000256" key="3">
    <source>
        <dbReference type="ARBA" id="ARBA00022723"/>
    </source>
</evidence>
<keyword evidence="5" id="KW-0408">Iron</keyword>
<dbReference type="Proteomes" id="UP000230002">
    <property type="component" value="Unassembled WGS sequence"/>
</dbReference>
<dbReference type="EMBL" id="AYKW01000015">
    <property type="protein sequence ID" value="PIL30291.1"/>
    <property type="molecule type" value="Genomic_DNA"/>
</dbReference>
<organism evidence="6 7">
    <name type="scientific">Ganoderma sinense ZZ0214-1</name>
    <dbReference type="NCBI Taxonomy" id="1077348"/>
    <lineage>
        <taxon>Eukaryota</taxon>
        <taxon>Fungi</taxon>
        <taxon>Dikarya</taxon>
        <taxon>Basidiomycota</taxon>
        <taxon>Agaricomycotina</taxon>
        <taxon>Agaricomycetes</taxon>
        <taxon>Polyporales</taxon>
        <taxon>Polyporaceae</taxon>
        <taxon>Ganoderma</taxon>
    </lineage>
</organism>
<evidence type="ECO:0000313" key="7">
    <source>
        <dbReference type="Proteomes" id="UP000230002"/>
    </source>
</evidence>
<evidence type="ECO:0000256" key="1">
    <source>
        <dbReference type="ARBA" id="ARBA00001971"/>
    </source>
</evidence>
<dbReference type="OrthoDB" id="1844152at2759"/>
<accession>A0A2G8S946</accession>
<protein>
    <recommendedName>
        <fullName evidence="8">Cytochrome P450</fullName>
    </recommendedName>
</protein>
<gene>
    <name evidence="6" type="ORF">GSI_07472</name>
</gene>
<proteinExistence type="inferred from homology"/>
<dbReference type="GO" id="GO:0020037">
    <property type="term" value="F:heme binding"/>
    <property type="evidence" value="ECO:0007669"/>
    <property type="project" value="InterPro"/>
</dbReference>
<evidence type="ECO:0008006" key="8">
    <source>
        <dbReference type="Google" id="ProtNLM"/>
    </source>
</evidence>
<sequence length="157" mass="17395">MTVLCLWDDSEIAQPGLSFICNCMDVTLSDGGRIPEGIVLQAATSPQHHDDAYFADAGIFDPLRFAPERGAAPRRAQGVKHQASTNAREYLPFGHCKHACPARYFVMDTLKGVMAYIILNYAMKLGGDSARSLHVEAPMTLFLARYRRVSFRKCEGL</sequence>
<evidence type="ECO:0000256" key="2">
    <source>
        <dbReference type="ARBA" id="ARBA00010617"/>
    </source>
</evidence>
<keyword evidence="7" id="KW-1185">Reference proteome</keyword>
<dbReference type="AlphaFoldDB" id="A0A2G8S946"/>
<evidence type="ECO:0000256" key="5">
    <source>
        <dbReference type="ARBA" id="ARBA00023004"/>
    </source>
</evidence>
<comment type="similarity">
    <text evidence="2">Belongs to the cytochrome P450 family.</text>
</comment>
<keyword evidence="4" id="KW-0560">Oxidoreductase</keyword>
<dbReference type="PANTHER" id="PTHR46206">
    <property type="entry name" value="CYTOCHROME P450"/>
    <property type="match status" value="1"/>
</dbReference>
<evidence type="ECO:0000256" key="4">
    <source>
        <dbReference type="ARBA" id="ARBA00023002"/>
    </source>
</evidence>
<dbReference type="InterPro" id="IPR036396">
    <property type="entry name" value="Cyt_P450_sf"/>
</dbReference>
<dbReference type="Gene3D" id="1.10.630.10">
    <property type="entry name" value="Cytochrome P450"/>
    <property type="match status" value="1"/>
</dbReference>
<dbReference type="GO" id="GO:0004497">
    <property type="term" value="F:monooxygenase activity"/>
    <property type="evidence" value="ECO:0007669"/>
    <property type="project" value="InterPro"/>
</dbReference>
<comment type="caution">
    <text evidence="6">The sequence shown here is derived from an EMBL/GenBank/DDBJ whole genome shotgun (WGS) entry which is preliminary data.</text>
</comment>
<comment type="cofactor">
    <cofactor evidence="1">
        <name>heme</name>
        <dbReference type="ChEBI" id="CHEBI:30413"/>
    </cofactor>
</comment>
<dbReference type="GO" id="GO:0005506">
    <property type="term" value="F:iron ion binding"/>
    <property type="evidence" value="ECO:0007669"/>
    <property type="project" value="InterPro"/>
</dbReference>
<name>A0A2G8S946_9APHY</name>
<evidence type="ECO:0000313" key="6">
    <source>
        <dbReference type="EMBL" id="PIL30291.1"/>
    </source>
</evidence>
<dbReference type="Pfam" id="PF00067">
    <property type="entry name" value="p450"/>
    <property type="match status" value="1"/>
</dbReference>
<reference evidence="6 7" key="1">
    <citation type="journal article" date="2015" name="Sci. Rep.">
        <title>Chromosome-level genome map provides insights into diverse defense mechanisms in the medicinal fungus Ganoderma sinense.</title>
        <authorList>
            <person name="Zhu Y."/>
            <person name="Xu J."/>
            <person name="Sun C."/>
            <person name="Zhou S."/>
            <person name="Xu H."/>
            <person name="Nelson D.R."/>
            <person name="Qian J."/>
            <person name="Song J."/>
            <person name="Luo H."/>
            <person name="Xiang L."/>
            <person name="Li Y."/>
            <person name="Xu Z."/>
            <person name="Ji A."/>
            <person name="Wang L."/>
            <person name="Lu S."/>
            <person name="Hayward A."/>
            <person name="Sun W."/>
            <person name="Li X."/>
            <person name="Schwartz D.C."/>
            <person name="Wang Y."/>
            <person name="Chen S."/>
        </authorList>
    </citation>
    <scope>NUCLEOTIDE SEQUENCE [LARGE SCALE GENOMIC DNA]</scope>
    <source>
        <strain evidence="6 7">ZZ0214-1</strain>
    </source>
</reference>
<keyword evidence="3" id="KW-0479">Metal-binding</keyword>